<dbReference type="Proteomes" id="UP000075901">
    <property type="component" value="Unassembled WGS sequence"/>
</dbReference>
<feature type="region of interest" description="Disordered" evidence="1">
    <location>
        <begin position="359"/>
        <end position="401"/>
    </location>
</feature>
<feature type="region of interest" description="Disordered" evidence="1">
    <location>
        <begin position="71"/>
        <end position="114"/>
    </location>
</feature>
<feature type="compositionally biased region" description="Low complexity" evidence="1">
    <location>
        <begin position="79"/>
        <end position="93"/>
    </location>
</feature>
<evidence type="ECO:0000313" key="3">
    <source>
        <dbReference type="Proteomes" id="UP000075901"/>
    </source>
</evidence>
<name>A0A182SDA1_9DIPT</name>
<dbReference type="EnsemblMetazoa" id="AMAM004474-RA">
    <property type="protein sequence ID" value="AMAM004474-PA"/>
    <property type="gene ID" value="AMAM004474"/>
</dbReference>
<dbReference type="VEuPathDB" id="VectorBase:AMAM004474"/>
<feature type="compositionally biased region" description="Polar residues" evidence="1">
    <location>
        <begin position="359"/>
        <end position="376"/>
    </location>
</feature>
<reference evidence="2" key="2">
    <citation type="submission" date="2020-05" db="UniProtKB">
        <authorList>
            <consortium name="EnsemblMetazoa"/>
        </authorList>
    </citation>
    <scope>IDENTIFICATION</scope>
    <source>
        <strain evidence="2">maculatus3</strain>
    </source>
</reference>
<accession>A0A182SDA1</accession>
<protein>
    <submittedName>
        <fullName evidence="2">Uncharacterized protein</fullName>
    </submittedName>
</protein>
<dbReference type="AlphaFoldDB" id="A0A182SDA1"/>
<organism evidence="2 3">
    <name type="scientific">Anopheles maculatus</name>
    <dbReference type="NCBI Taxonomy" id="74869"/>
    <lineage>
        <taxon>Eukaryota</taxon>
        <taxon>Metazoa</taxon>
        <taxon>Ecdysozoa</taxon>
        <taxon>Arthropoda</taxon>
        <taxon>Hexapoda</taxon>
        <taxon>Insecta</taxon>
        <taxon>Pterygota</taxon>
        <taxon>Neoptera</taxon>
        <taxon>Endopterygota</taxon>
        <taxon>Diptera</taxon>
        <taxon>Nematocera</taxon>
        <taxon>Culicoidea</taxon>
        <taxon>Culicidae</taxon>
        <taxon>Anophelinae</taxon>
        <taxon>Anopheles</taxon>
        <taxon>Anopheles maculatus group</taxon>
    </lineage>
</organism>
<proteinExistence type="predicted"/>
<keyword evidence="3" id="KW-1185">Reference proteome</keyword>
<sequence length="428" mass="45365">MATNSHDLEVEKKYLADIERAKALSLETHELEKIRAKQRQMTPELASNPKVVSQTLEEYRAYLQRRVACGTGKVPSATPGNSLEPPPGSSSGPVRRHSDCRNPGLQAPALGSKAQDEADLISFQAVPKPPDPKEEARNNLKELVEQMHRLQSQPPATAAAAAGQYAEQSFKTQRSLSMSSASYGFQHAPYQPVGIPQQTVPHLQGPYNATSMQLVPYNSQASKPKPLTPEELHRLYNSPPLYAVVTAGGPAALVTPPVYPGAVTPAPSMYAGMPSSSSSYGTVPVGNYGPTASLPQAAPPVAPTPYGVTPGQPLYPSLQTAAMNGSASVANPETALVHVPKLATTGRSYSQPHSVITQALKRQSSPAREATPSTSGVVLRPKSDPTASSQQRLGAKGTDLIDLGFEDNPRVSVLEAFDPLLCGNRSSS</sequence>
<reference evidence="3" key="1">
    <citation type="submission" date="2013-09" db="EMBL/GenBank/DDBJ databases">
        <title>The Genome Sequence of Anopheles maculatus species B.</title>
        <authorList>
            <consortium name="The Broad Institute Genomics Platform"/>
            <person name="Neafsey D.E."/>
            <person name="Besansky N."/>
            <person name="Howell P."/>
            <person name="Walton C."/>
            <person name="Young S.K."/>
            <person name="Zeng Q."/>
            <person name="Gargeya S."/>
            <person name="Fitzgerald M."/>
            <person name="Haas B."/>
            <person name="Abouelleil A."/>
            <person name="Allen A.W."/>
            <person name="Alvarado L."/>
            <person name="Arachchi H.M."/>
            <person name="Berlin A.M."/>
            <person name="Chapman S.B."/>
            <person name="Gainer-Dewar J."/>
            <person name="Goldberg J."/>
            <person name="Griggs A."/>
            <person name="Gujja S."/>
            <person name="Hansen M."/>
            <person name="Howarth C."/>
            <person name="Imamovic A."/>
            <person name="Ireland A."/>
            <person name="Larimer J."/>
            <person name="McCowan C."/>
            <person name="Murphy C."/>
            <person name="Pearson M."/>
            <person name="Poon T.W."/>
            <person name="Priest M."/>
            <person name="Roberts A."/>
            <person name="Saif S."/>
            <person name="Shea T."/>
            <person name="Sisk P."/>
            <person name="Sykes S."/>
            <person name="Wortman J."/>
            <person name="Nusbaum C."/>
            <person name="Birren B."/>
        </authorList>
    </citation>
    <scope>NUCLEOTIDE SEQUENCE [LARGE SCALE GENOMIC DNA]</scope>
    <source>
        <strain evidence="3">maculatus3</strain>
    </source>
</reference>
<evidence type="ECO:0000256" key="1">
    <source>
        <dbReference type="SAM" id="MobiDB-lite"/>
    </source>
</evidence>
<evidence type="ECO:0000313" key="2">
    <source>
        <dbReference type="EnsemblMetazoa" id="AMAM004474-PA"/>
    </source>
</evidence>